<comment type="caution">
    <text evidence="2">The sequence shown here is derived from an EMBL/GenBank/DDBJ whole genome shotgun (WGS) entry which is preliminary data.</text>
</comment>
<proteinExistence type="predicted"/>
<reference evidence="2 3" key="1">
    <citation type="submission" date="2023-05" db="EMBL/GenBank/DDBJ databases">
        <title>B98-5 Cell Line De Novo Hybrid Assembly: An Optical Mapping Approach.</title>
        <authorList>
            <person name="Kananen K."/>
            <person name="Auerbach J.A."/>
            <person name="Kautto E."/>
            <person name="Blachly J.S."/>
        </authorList>
    </citation>
    <scope>NUCLEOTIDE SEQUENCE [LARGE SCALE GENOMIC DNA]</scope>
    <source>
        <strain evidence="2">B95-8</strain>
        <tissue evidence="2">Cell line</tissue>
    </source>
</reference>
<gene>
    <name evidence="2" type="ORF">P7K49_018525</name>
</gene>
<organism evidence="2 3">
    <name type="scientific">Saguinus oedipus</name>
    <name type="common">Cotton-top tamarin</name>
    <name type="synonym">Oedipomidas oedipus</name>
    <dbReference type="NCBI Taxonomy" id="9490"/>
    <lineage>
        <taxon>Eukaryota</taxon>
        <taxon>Metazoa</taxon>
        <taxon>Chordata</taxon>
        <taxon>Craniata</taxon>
        <taxon>Vertebrata</taxon>
        <taxon>Euteleostomi</taxon>
        <taxon>Mammalia</taxon>
        <taxon>Eutheria</taxon>
        <taxon>Euarchontoglires</taxon>
        <taxon>Primates</taxon>
        <taxon>Haplorrhini</taxon>
        <taxon>Platyrrhini</taxon>
        <taxon>Cebidae</taxon>
        <taxon>Callitrichinae</taxon>
        <taxon>Saguinus</taxon>
    </lineage>
</organism>
<accession>A0ABQ9V5M5</accession>
<evidence type="ECO:0000256" key="1">
    <source>
        <dbReference type="SAM" id="MobiDB-lite"/>
    </source>
</evidence>
<evidence type="ECO:0000313" key="3">
    <source>
        <dbReference type="Proteomes" id="UP001266305"/>
    </source>
</evidence>
<dbReference type="Proteomes" id="UP001266305">
    <property type="component" value="Unassembled WGS sequence"/>
</dbReference>
<evidence type="ECO:0000313" key="2">
    <source>
        <dbReference type="EMBL" id="KAK2104669.1"/>
    </source>
</evidence>
<feature type="region of interest" description="Disordered" evidence="1">
    <location>
        <begin position="32"/>
        <end position="75"/>
    </location>
</feature>
<sequence>MTSCDPAPDCSPATSIAGRVSCWDTVERSGVFSAAPKPSRSPPPDPAAEPARASRGTSRTGSLLAGAGPSPAAPVTMVRGAVGGVAAMAGAPAGRGLGSEFQTPTRPRRLPTPWKTKSGRMLGAGLRPPAPRGRAAEEVQLGPESPPPARPPRPSTGAGTGRLQRYGSPPLS</sequence>
<dbReference type="EMBL" id="JASSZA010000008">
    <property type="protein sequence ID" value="KAK2104669.1"/>
    <property type="molecule type" value="Genomic_DNA"/>
</dbReference>
<feature type="region of interest" description="Disordered" evidence="1">
    <location>
        <begin position="89"/>
        <end position="172"/>
    </location>
</feature>
<protein>
    <submittedName>
        <fullName evidence="2">Uncharacterized protein</fullName>
    </submittedName>
</protein>
<keyword evidence="3" id="KW-1185">Reference proteome</keyword>
<feature type="compositionally biased region" description="Low complexity" evidence="1">
    <location>
        <begin position="48"/>
        <end position="75"/>
    </location>
</feature>
<feature type="compositionally biased region" description="Pro residues" evidence="1">
    <location>
        <begin position="144"/>
        <end position="154"/>
    </location>
</feature>
<name>A0ABQ9V5M5_SAGOE</name>